<evidence type="ECO:0000256" key="7">
    <source>
        <dbReference type="ARBA" id="ARBA00023119"/>
    </source>
</evidence>
<dbReference type="FunFam" id="3.40.50.410:FF:000003">
    <property type="entry name" value="Collagen type VI alpha 3 chain"/>
    <property type="match status" value="6"/>
</dbReference>
<accession>A0A2G9NCH1</accession>
<dbReference type="InterPro" id="IPR003961">
    <property type="entry name" value="FN3_dom"/>
</dbReference>
<keyword evidence="6" id="KW-0130">Cell adhesion</keyword>
<dbReference type="InterPro" id="IPR013783">
    <property type="entry name" value="Ig-like_fold"/>
</dbReference>
<reference evidence="12" key="1">
    <citation type="journal article" date="2017" name="Nat. Commun.">
        <title>The North American bullfrog draft genome provides insight into hormonal regulation of long noncoding RNA.</title>
        <authorList>
            <person name="Hammond S.A."/>
            <person name="Warren R.L."/>
            <person name="Vandervalk B.P."/>
            <person name="Kucuk E."/>
            <person name="Khan H."/>
            <person name="Gibb E.A."/>
            <person name="Pandoh P."/>
            <person name="Kirk H."/>
            <person name="Zhao Y."/>
            <person name="Jones M."/>
            <person name="Mungall A.J."/>
            <person name="Coope R."/>
            <person name="Pleasance S."/>
            <person name="Moore R.A."/>
            <person name="Holt R.A."/>
            <person name="Round J.M."/>
            <person name="Ohora S."/>
            <person name="Walle B.V."/>
            <person name="Veldhoen N."/>
            <person name="Helbing C.C."/>
            <person name="Birol I."/>
        </authorList>
    </citation>
    <scope>NUCLEOTIDE SEQUENCE [LARGE SCALE GENOMIC DNA]</scope>
</reference>
<feature type="domain" description="VWFA" evidence="9">
    <location>
        <begin position="462"/>
        <end position="634"/>
    </location>
</feature>
<feature type="region of interest" description="Disordered" evidence="8">
    <location>
        <begin position="1484"/>
        <end position="1806"/>
    </location>
</feature>
<name>A0A2G9NCH1_AQUCT</name>
<keyword evidence="4" id="KW-0732">Signal</keyword>
<dbReference type="InterPro" id="IPR050525">
    <property type="entry name" value="ECM_Assembly_Org"/>
</dbReference>
<dbReference type="InterPro" id="IPR008160">
    <property type="entry name" value="Collagen"/>
</dbReference>
<feature type="compositionally biased region" description="Basic and acidic residues" evidence="8">
    <location>
        <begin position="1724"/>
        <end position="1733"/>
    </location>
</feature>
<proteinExistence type="predicted"/>
<evidence type="ECO:0000256" key="6">
    <source>
        <dbReference type="ARBA" id="ARBA00022889"/>
    </source>
</evidence>
<dbReference type="Pfam" id="PF01391">
    <property type="entry name" value="Collagen"/>
    <property type="match status" value="2"/>
</dbReference>
<organism evidence="11 12">
    <name type="scientific">Aquarana catesbeiana</name>
    <name type="common">American bullfrog</name>
    <name type="synonym">Rana catesbeiana</name>
    <dbReference type="NCBI Taxonomy" id="8400"/>
    <lineage>
        <taxon>Eukaryota</taxon>
        <taxon>Metazoa</taxon>
        <taxon>Chordata</taxon>
        <taxon>Craniata</taxon>
        <taxon>Vertebrata</taxon>
        <taxon>Euteleostomi</taxon>
        <taxon>Amphibia</taxon>
        <taxon>Batrachia</taxon>
        <taxon>Anura</taxon>
        <taxon>Neobatrachia</taxon>
        <taxon>Ranoidea</taxon>
        <taxon>Ranidae</taxon>
        <taxon>Aquarana</taxon>
    </lineage>
</organism>
<keyword evidence="12" id="KW-1185">Reference proteome</keyword>
<evidence type="ECO:0000259" key="9">
    <source>
        <dbReference type="PROSITE" id="PS50234"/>
    </source>
</evidence>
<keyword evidence="5" id="KW-0677">Repeat</keyword>
<feature type="compositionally biased region" description="Low complexity" evidence="8">
    <location>
        <begin position="1619"/>
        <end position="1638"/>
    </location>
</feature>
<dbReference type="EMBL" id="KV923338">
    <property type="protein sequence ID" value="PIN88773.1"/>
    <property type="molecule type" value="Genomic_DNA"/>
</dbReference>
<dbReference type="PANTHER" id="PTHR24020">
    <property type="entry name" value="COLLAGEN ALPHA"/>
    <property type="match status" value="1"/>
</dbReference>
<comment type="subcellular location">
    <subcellularLocation>
        <location evidence="1">Secreted</location>
        <location evidence="1">Extracellular space</location>
        <location evidence="1">Extracellular matrix</location>
    </subcellularLocation>
</comment>
<feature type="compositionally biased region" description="Gly residues" evidence="8">
    <location>
        <begin position="1557"/>
        <end position="1566"/>
    </location>
</feature>
<dbReference type="FunFam" id="3.40.50.410:FF:000021">
    <property type="entry name" value="Collagen, type VI, alpha 3"/>
    <property type="match status" value="1"/>
</dbReference>
<evidence type="ECO:0000256" key="1">
    <source>
        <dbReference type="ARBA" id="ARBA00004498"/>
    </source>
</evidence>
<dbReference type="InterPro" id="IPR036465">
    <property type="entry name" value="vWFA_dom_sf"/>
</dbReference>
<dbReference type="OrthoDB" id="6132182at2759"/>
<gene>
    <name evidence="11" type="ORF">AB205_0134400</name>
</gene>
<dbReference type="Gene3D" id="3.40.50.410">
    <property type="entry name" value="von Willebrand factor, type A domain"/>
    <property type="match status" value="8"/>
</dbReference>
<dbReference type="Pfam" id="PF00092">
    <property type="entry name" value="VWA"/>
    <property type="match status" value="8"/>
</dbReference>
<feature type="domain" description="VWFA" evidence="9">
    <location>
        <begin position="1834"/>
        <end position="2013"/>
    </location>
</feature>
<dbReference type="PANTHER" id="PTHR24020:SF13">
    <property type="entry name" value="COLLAGEN ALPHA-3(VI) CHAIN"/>
    <property type="match status" value="1"/>
</dbReference>
<feature type="compositionally biased region" description="Gly residues" evidence="8">
    <location>
        <begin position="1681"/>
        <end position="1690"/>
    </location>
</feature>
<keyword evidence="2" id="KW-0964">Secreted</keyword>
<dbReference type="SUPFAM" id="SSF49265">
    <property type="entry name" value="Fibronectin type III"/>
    <property type="match status" value="1"/>
</dbReference>
<dbReference type="FunFam" id="3.40.50.410:FF:000016">
    <property type="entry name" value="Collagen type VI alpha 3 chain"/>
    <property type="match status" value="1"/>
</dbReference>
<protein>
    <recommendedName>
        <fullName evidence="13">Collagen alpha-3(VI) chain</fullName>
    </recommendedName>
</protein>
<dbReference type="InterPro" id="IPR036116">
    <property type="entry name" value="FN3_sf"/>
</dbReference>
<evidence type="ECO:0000313" key="11">
    <source>
        <dbReference type="EMBL" id="PIN88773.1"/>
    </source>
</evidence>
<feature type="compositionally biased region" description="Gly residues" evidence="8">
    <location>
        <begin position="1497"/>
        <end position="1506"/>
    </location>
</feature>
<dbReference type="CDD" id="cd01450">
    <property type="entry name" value="vWFA_subfamily_ECM"/>
    <property type="match status" value="2"/>
</dbReference>
<feature type="domain" description="VWFA" evidence="9">
    <location>
        <begin position="1067"/>
        <end position="1240"/>
    </location>
</feature>
<feature type="domain" description="VWFA" evidence="9">
    <location>
        <begin position="61"/>
        <end position="234"/>
    </location>
</feature>
<dbReference type="CDD" id="cd00063">
    <property type="entry name" value="FN3"/>
    <property type="match status" value="1"/>
</dbReference>
<evidence type="ECO:0000313" key="12">
    <source>
        <dbReference type="Proteomes" id="UP000228934"/>
    </source>
</evidence>
<dbReference type="GO" id="GO:0005581">
    <property type="term" value="C:collagen trimer"/>
    <property type="evidence" value="ECO:0007669"/>
    <property type="project" value="UniProtKB-KW"/>
</dbReference>
<feature type="domain" description="VWFA" evidence="9">
    <location>
        <begin position="664"/>
        <end position="839"/>
    </location>
</feature>
<evidence type="ECO:0000256" key="2">
    <source>
        <dbReference type="ARBA" id="ARBA00022525"/>
    </source>
</evidence>
<feature type="domain" description="Fibronectin type-III" evidence="10">
    <location>
        <begin position="2329"/>
        <end position="2419"/>
    </location>
</feature>
<dbReference type="Proteomes" id="UP000228934">
    <property type="component" value="Unassembled WGS sequence"/>
</dbReference>
<dbReference type="PROSITE" id="PS50853">
    <property type="entry name" value="FN3"/>
    <property type="match status" value="1"/>
</dbReference>
<evidence type="ECO:0000256" key="5">
    <source>
        <dbReference type="ARBA" id="ARBA00022737"/>
    </source>
</evidence>
<dbReference type="GO" id="GO:0007155">
    <property type="term" value="P:cell adhesion"/>
    <property type="evidence" value="ECO:0007669"/>
    <property type="project" value="UniProtKB-KW"/>
</dbReference>
<dbReference type="SUPFAM" id="SSF53300">
    <property type="entry name" value="vWA-like"/>
    <property type="match status" value="9"/>
</dbReference>
<evidence type="ECO:0000256" key="8">
    <source>
        <dbReference type="SAM" id="MobiDB-lite"/>
    </source>
</evidence>
<keyword evidence="7" id="KW-0176">Collagen</keyword>
<evidence type="ECO:0000259" key="10">
    <source>
        <dbReference type="PROSITE" id="PS50853"/>
    </source>
</evidence>
<dbReference type="InterPro" id="IPR002035">
    <property type="entry name" value="VWF_A"/>
</dbReference>
<keyword evidence="3" id="KW-0272">Extracellular matrix</keyword>
<feature type="domain" description="VWFA" evidence="9">
    <location>
        <begin position="867"/>
        <end position="1040"/>
    </location>
</feature>
<feature type="compositionally biased region" description="Low complexity" evidence="8">
    <location>
        <begin position="1658"/>
        <end position="1680"/>
    </location>
</feature>
<dbReference type="Gene3D" id="2.60.40.10">
    <property type="entry name" value="Immunoglobulins"/>
    <property type="match status" value="1"/>
</dbReference>
<dbReference type="SMART" id="SM00327">
    <property type="entry name" value="VWA"/>
    <property type="match status" value="9"/>
</dbReference>
<dbReference type="PRINTS" id="PR00453">
    <property type="entry name" value="VWFADOMAIN"/>
</dbReference>
<sequence>MLPRRVFRVSRLQRCEWLEPRCHHSRACTQEISFPERSGICRAFSRESPVRMRHCILTQRDIVFLVDGSVNVGSANFPLVRNFLIDVINNLGISSEGTRVGLAQFSDTPRTEFYLNTPTSKSDLVNRLGQIRIKGGNRLNIGSALQFVLRNHFTSSAGSRIEENIPQILVLLVAGKSSDNIQAAANDLIRSRVLTFCVGVGNADKEELDTIAFNPQLVYEMDDFSALSGLRQQIVAPLTTFVRGEVTEVTVTEVDQDRKKDVVFLIDGSDDARSGFPSLRSFVQRVVEYLDVGQDRVRIAVIQYSDSSRPEFLLNTYSDRQDVIRSIQSMTPIGGSTLNTGAALDYVQNNVFIGSAGSRIAEEVPQFLILLATGRSRDDVRRPAASLKASSIVPYAIGTSRADRTELQTISFSPDFVLFVPDVNQLENAYQTFSERVSSLTTSDIRTLIQSVPADDLSRRKDIVFLIDGSNDGRSSFPSLRSFIQRVVEALDVDRDKIRIGVVQYSDTTRSNFLLNTHPDRQGVLSAVQSLTPIGGSPLNTGAALDYVTTNVFTSSAGSRASDGVPQFLILLTSGKSSDDVRRPASGLKSSGVIPFAIGVRNADTTELQTISFIPDFAVSVSDISQLGNVYQTITTRVSELNTGDIEILRQSGTTGFYKGAKRDVVFLIDGSRDATPEFANVKELIGRLVETMDVSQDNTRVAVVQYSEDPNIEFLLNAYSTKDEVQTAVRRIRPKGGSSVNIGHALQYVSKNIFTRPSGSRIEEQVPQFLILTSSGPSSDNIDEGTRQIKASSVVPYLIAKNIDSEEANKITLNKDFIYDVSSFRELPTLEQRLLSSVTNLDQDSIKVIYENVPRVPTETDTDRRDVVFLVDSSTRTGSEGLANIRDFIIKVIGNFQVEPNKVRVGLVQFSNDPTTEFFLKTHTNKQALINTVRRLRLKGGTSLNIGKALDFVAKNHFVKSAGSRIEEQVPQHLVLLTGGKSVDDVSGAARILGTNRVKSLAVATSGADRTEIETIVSDPRYLFTIKEFKELPNIESILFRSFTGPIDPSPPPVVGPVPPGKKEADIVFLVDGSMNLGRDNFKEVLQFVSGIVDAAIEEDDAIQIGLAQYNSDVTDEFFLKDHNNRDIIMDAVTKAEFKGGRVASLGTAIRHLQDKHFVKEAGSRIGTGVPQIAFIITGAKTVSDGQSAAQALASKGVKVFSIGVGSITNEEVNKIASESPSAFRVSNVQGLSELNEQVLITLEAALLKKSICPDAIGAVKECNLEVIIGFDVDASPGQDVFAFQRGLKPKLGQILERISNMQKISCSGDKKPSVKVAVLSQGRIGPVEAFDFSDYRIELAERITTMGTRGPYVLNGRTLQTYLNKFRNAGDPNSVKVVIHLTDGVDASMSELQQASLALQASGVKALLFVGLESVPKFDQIMQLEFGRGFTYNNPLRLNRVDLDYEIIEELDNIAEKGCCGVPCKCSGQRGDIGPPGVIGPKGASGLKGHQGFPGEEGGPGERGPPGVNGTQGFQGCPGSRGVRGGRGFNGDKGEVGEIGLDGIDGEEGKRGSPGSAGDGGSQGPRGEKGQKGGRGERGEQGLRGDPGETGTDSLQRGPKGAKGEAGSVGEAGRDGLPGPKGSAGKAGAQGRRGPPGVKGNRGPNGAAGGVGDQGLRGPQGPPGQQGLPGTSGEQGSPGPRGAGGTPGPVGDRGRLGPLGRKGEPGDIGLKGSDGPVGPRGETGDDGRDGVGKLGLKGRKGESGFPGYPGPKGDAGDRGPNGELGPKGSRGRRGNAGDPGKIGTKGDPGYPGTGGLKGERGGSRDQCGLVKTIKNTCPCCYGQKECPLFPTDLVFAMDTSSDVNRNQFNNMKEAVLRVVNQLAISESNCPRGARVALLTYNSDVTTEVRFSEGLRKQALLSEIRNLQLVTSNKQRSLDGVMSFVARNTFKRSRGGFLTRKVAVFFSNAPTRASPQLNEAVLKLYDAGVSSVFLTTREDRPLSNALKVNNTEAGQAIVLGSGAQFNETIRKVLSCFACLDVCEPAGECGAAVPRGDLRLRRSAATDVDIDLAFLLDSSDSTNSAQFAEIKRYISHVIGQLELSPDPKSSSHHARISVLQHAPYEHQINSSFPPVRIDVGLTEYTDKEKLQTFVLTKMTQLYGTRSLNSAIKYAVEHVFESAPNPRAMKVIFLILTGDVKTHELKQLRQTVIEAKCKGYFFVILSVGKKVHTGHLNSLASEPHDVFSKKVGKPSELNEETLLRFGMQLPGFISSENAFHLSPEIQKHCDWFQNDQPPRTLENESTNEATEGDVVPDEIWSSEKPEVVTVRTSINTLTDVTLTPETTTIQRTELQVYDITENSVRLSWTSSDSLKPHVYELSVISLADQSLVLKQNVTGTERLIGGLASGQIYQVTITGQHKSLGLVTYQATFTTSTSQPNPEVVASEVVVPEVVVPEVVVPEVIVPEVIVPEAVMSSDTAVTTEPLNSPEIGKVTSFCEKIGIKTNVKYNAKENRTF</sequence>
<feature type="domain" description="VWFA" evidence="9">
    <location>
        <begin position="2051"/>
        <end position="2248"/>
    </location>
</feature>
<evidence type="ECO:0000256" key="4">
    <source>
        <dbReference type="ARBA" id="ARBA00022729"/>
    </source>
</evidence>
<evidence type="ECO:0000256" key="3">
    <source>
        <dbReference type="ARBA" id="ARBA00022530"/>
    </source>
</evidence>
<feature type="domain" description="VWFA" evidence="9">
    <location>
        <begin position="261"/>
        <end position="437"/>
    </location>
</feature>
<dbReference type="PROSITE" id="PS50234">
    <property type="entry name" value="VWFA"/>
    <property type="match status" value="8"/>
</dbReference>
<feature type="compositionally biased region" description="Basic and acidic residues" evidence="8">
    <location>
        <begin position="1568"/>
        <end position="1589"/>
    </location>
</feature>
<evidence type="ECO:0008006" key="13">
    <source>
        <dbReference type="Google" id="ProtNLM"/>
    </source>
</evidence>
<feature type="compositionally biased region" description="Gly residues" evidence="8">
    <location>
        <begin position="1648"/>
        <end position="1657"/>
    </location>
</feature>
<dbReference type="FunFam" id="3.40.50.410:FF:000037">
    <property type="entry name" value="Collagen type VI alpha 3 chain"/>
    <property type="match status" value="1"/>
</dbReference>